<gene>
    <name evidence="2" type="ORF">QJT80_11485</name>
</gene>
<evidence type="ECO:0000256" key="1">
    <source>
        <dbReference type="SAM" id="Phobius"/>
    </source>
</evidence>
<dbReference type="AlphaFoldDB" id="A0AA95H5P7"/>
<keyword evidence="1" id="KW-0472">Membrane</keyword>
<reference evidence="2" key="2">
    <citation type="submission" date="2023-04" db="EMBL/GenBank/DDBJ databases">
        <authorList>
            <person name="Beletskiy A.V."/>
            <person name="Mardanov A.V."/>
            <person name="Ravin N.V."/>
        </authorList>
    </citation>
    <scope>NUCLEOTIDE SEQUENCE</scope>
    <source>
        <strain evidence="2">GKL-01</strain>
    </source>
</reference>
<sequence length="164" mass="19099">MPKLLFKSIVWEDIRLLMVSLSFVLIGFFIIIFGKPADFALGFIEVVVGGFAVGIISWHIKTHYQTPFRLYAQGIYLYEPYNELIKWQAIQHIELVPPQVYIRLHTLRRDKRIYQLDPTAKPLSIVIFKCVEIPLDCLGLNLKPEQLLSHLQRLQQQSATQIQH</sequence>
<dbReference type="KEGG" id="tdu:QJT80_11485"/>
<accession>A0AA95H5P7</accession>
<proteinExistence type="predicted"/>
<dbReference type="Proteomes" id="UP001300672">
    <property type="component" value="Chromosome"/>
</dbReference>
<evidence type="ECO:0000313" key="2">
    <source>
        <dbReference type="EMBL" id="WGZ90115.1"/>
    </source>
</evidence>
<feature type="transmembrane region" description="Helical" evidence="1">
    <location>
        <begin position="16"/>
        <end position="33"/>
    </location>
</feature>
<organism evidence="2">
    <name type="scientific">Candidatus Thiocaldithrix dubininis</name>
    <dbReference type="NCBI Taxonomy" id="3080823"/>
    <lineage>
        <taxon>Bacteria</taxon>
        <taxon>Pseudomonadati</taxon>
        <taxon>Pseudomonadota</taxon>
        <taxon>Gammaproteobacteria</taxon>
        <taxon>Thiotrichales</taxon>
        <taxon>Thiotrichaceae</taxon>
        <taxon>Candidatus Thiocaldithrix</taxon>
    </lineage>
</organism>
<name>A0AA95H5P7_9GAMM</name>
<protein>
    <submittedName>
        <fullName evidence="2">Uncharacterized protein</fullName>
    </submittedName>
</protein>
<keyword evidence="1" id="KW-1133">Transmembrane helix</keyword>
<dbReference type="EMBL" id="CP124755">
    <property type="protein sequence ID" value="WGZ90115.1"/>
    <property type="molecule type" value="Genomic_DNA"/>
</dbReference>
<reference evidence="2" key="1">
    <citation type="journal article" date="2023" name="Int. J. Mol. Sci.">
        <title>Metagenomics Revealed a New Genus 'Candidatus Thiocaldithrix dubininis' gen. nov., sp. nov. and a New Species 'Candidatus Thiothrix putei' sp. nov. in the Family Thiotrichaceae, Some Members of Which Have Traits of Both Na+- and H+-Motive Energetics.</title>
        <authorList>
            <person name="Ravin N.V."/>
            <person name="Muntyan M.S."/>
            <person name="Smolyakov D.D."/>
            <person name="Rudenko T.S."/>
            <person name="Beletsky A.V."/>
            <person name="Mardanov A.V."/>
            <person name="Grabovich M.Y."/>
        </authorList>
    </citation>
    <scope>NUCLEOTIDE SEQUENCE</scope>
    <source>
        <strain evidence="2">GKL-01</strain>
    </source>
</reference>
<feature type="transmembrane region" description="Helical" evidence="1">
    <location>
        <begin position="39"/>
        <end position="60"/>
    </location>
</feature>
<keyword evidence="1" id="KW-0812">Transmembrane</keyword>